<reference evidence="3 4" key="1">
    <citation type="submission" date="2024-07" db="EMBL/GenBank/DDBJ databases">
        <title>Section-level genome sequencing and comparative genomics of Aspergillus sections Usti and Cavernicolus.</title>
        <authorList>
            <consortium name="Lawrence Berkeley National Laboratory"/>
            <person name="Nybo J.L."/>
            <person name="Vesth T.C."/>
            <person name="Theobald S."/>
            <person name="Frisvad J.C."/>
            <person name="Larsen T.O."/>
            <person name="Kjaerboelling I."/>
            <person name="Rothschild-Mancinelli K."/>
            <person name="Lyhne E.K."/>
            <person name="Kogle M.E."/>
            <person name="Barry K."/>
            <person name="Clum A."/>
            <person name="Na H."/>
            <person name="Ledsgaard L."/>
            <person name="Lin J."/>
            <person name="Lipzen A."/>
            <person name="Kuo A."/>
            <person name="Riley R."/>
            <person name="Mondo S."/>
            <person name="LaButti K."/>
            <person name="Haridas S."/>
            <person name="Pangalinan J."/>
            <person name="Salamov A.A."/>
            <person name="Simmons B.A."/>
            <person name="Magnuson J.K."/>
            <person name="Chen J."/>
            <person name="Drula E."/>
            <person name="Henrissat B."/>
            <person name="Wiebenga A."/>
            <person name="Lubbers R.J."/>
            <person name="Gomes A.C."/>
            <person name="Macurrencykelacurrency M.R."/>
            <person name="Stajich J."/>
            <person name="Grigoriev I.V."/>
            <person name="Mortensen U.H."/>
            <person name="De vries R.P."/>
            <person name="Baker S.E."/>
            <person name="Andersen M.R."/>
        </authorList>
    </citation>
    <scope>NUCLEOTIDE SEQUENCE [LARGE SCALE GENOMIC DNA]</scope>
    <source>
        <strain evidence="3 4">CBS 756.74</strain>
    </source>
</reference>
<name>A0ABR4L3F2_9EURO</name>
<proteinExistence type="inferred from homology"/>
<keyword evidence="2" id="KW-0456">Lyase</keyword>
<gene>
    <name evidence="3" type="ORF">BJX68DRAFT_227781</name>
</gene>
<dbReference type="Gene3D" id="1.10.600.10">
    <property type="entry name" value="Farnesyl Diphosphate Synthase"/>
    <property type="match status" value="1"/>
</dbReference>
<comment type="caution">
    <text evidence="3">The sequence shown here is derived from an EMBL/GenBank/DDBJ whole genome shotgun (WGS) entry which is preliminary data.</text>
</comment>
<dbReference type="SUPFAM" id="SSF48576">
    <property type="entry name" value="Terpenoid synthases"/>
    <property type="match status" value="1"/>
</dbReference>
<comment type="similarity">
    <text evidence="1">Belongs to the trichodiene synthase family.</text>
</comment>
<sequence length="340" mass="38229">MDQVTVQELSNVLVAFLQRFDYDDTARLPPEDLKSLHDFVLPYIPHNSRIVREIAGYVHCTFPFLPLEIRQAVTLYDSFQMSVDDMPIEQHDSLENLCIQLSTREQVKHPVWNGFFETLPLVLQHYGPYAQTTLFRGALEFIQATCLERTLFRGYSGSTYPSYIRRMSGQGPVQAALCFPEAEFPQSEFLSFTASLEAELEDFVGTVNDLFSFYKESENAFESINFPLNEASCSGRSVLEILIDLVNTAIGSWARVQSILGVLGEKRLSDRVGEFFKGYVRYHLSCSRYKIGRICAESGNQELLRYYQMSLNVLGGAVSATAMENPAVTSGKSGALGLPN</sequence>
<evidence type="ECO:0000256" key="1">
    <source>
        <dbReference type="ARBA" id="ARBA00007946"/>
    </source>
</evidence>
<evidence type="ECO:0000256" key="2">
    <source>
        <dbReference type="ARBA" id="ARBA00023239"/>
    </source>
</evidence>
<dbReference type="RefSeq" id="XP_070904048.1">
    <property type="nucleotide sequence ID" value="XM_071038744.1"/>
</dbReference>
<evidence type="ECO:0000313" key="3">
    <source>
        <dbReference type="EMBL" id="KAL2859084.1"/>
    </source>
</evidence>
<dbReference type="Proteomes" id="UP001610444">
    <property type="component" value="Unassembled WGS sequence"/>
</dbReference>
<organism evidence="3 4">
    <name type="scientific">Aspergillus pseudodeflectus</name>
    <dbReference type="NCBI Taxonomy" id="176178"/>
    <lineage>
        <taxon>Eukaryota</taxon>
        <taxon>Fungi</taxon>
        <taxon>Dikarya</taxon>
        <taxon>Ascomycota</taxon>
        <taxon>Pezizomycotina</taxon>
        <taxon>Eurotiomycetes</taxon>
        <taxon>Eurotiomycetidae</taxon>
        <taxon>Eurotiales</taxon>
        <taxon>Aspergillaceae</taxon>
        <taxon>Aspergillus</taxon>
        <taxon>Aspergillus subgen. Nidulantes</taxon>
    </lineage>
</organism>
<dbReference type="EMBL" id="JBFXLR010000004">
    <property type="protein sequence ID" value="KAL2859084.1"/>
    <property type="molecule type" value="Genomic_DNA"/>
</dbReference>
<evidence type="ECO:0000313" key="4">
    <source>
        <dbReference type="Proteomes" id="UP001610444"/>
    </source>
</evidence>
<dbReference type="InterPro" id="IPR024652">
    <property type="entry name" value="Trichodiene_synth"/>
</dbReference>
<dbReference type="Pfam" id="PF06330">
    <property type="entry name" value="TRI5"/>
    <property type="match status" value="1"/>
</dbReference>
<protein>
    <submittedName>
        <fullName evidence="3">Trichodiene synthase-domain-containing protein</fullName>
    </submittedName>
</protein>
<accession>A0ABR4L3F2</accession>
<dbReference type="GeneID" id="98153908"/>
<keyword evidence="4" id="KW-1185">Reference proteome</keyword>
<dbReference type="InterPro" id="IPR008949">
    <property type="entry name" value="Isoprenoid_synthase_dom_sf"/>
</dbReference>